<evidence type="ECO:0000256" key="4">
    <source>
        <dbReference type="ARBA" id="ARBA00016274"/>
    </source>
</evidence>
<evidence type="ECO:0000256" key="1">
    <source>
        <dbReference type="ARBA" id="ARBA00002247"/>
    </source>
</evidence>
<evidence type="ECO:0000256" key="2">
    <source>
        <dbReference type="ARBA" id="ARBA00008351"/>
    </source>
</evidence>
<comment type="function">
    <text evidence="1 6">May protect the nitrogenase Fe-Mo protein from oxidative damage.</text>
</comment>
<comment type="caution">
    <text evidence="7">The sequence shown here is derived from an EMBL/GenBank/DDBJ whole genome shotgun (WGS) entry which is preliminary data.</text>
</comment>
<keyword evidence="5 6" id="KW-0535">Nitrogen fixation</keyword>
<dbReference type="EMBL" id="WTVN01000016">
    <property type="protein sequence ID" value="NMG44439.1"/>
    <property type="molecule type" value="Genomic_DNA"/>
</dbReference>
<proteinExistence type="inferred from homology"/>
<evidence type="ECO:0000313" key="7">
    <source>
        <dbReference type="EMBL" id="NMG44439.1"/>
    </source>
</evidence>
<evidence type="ECO:0000256" key="3">
    <source>
        <dbReference type="ARBA" id="ARBA00011284"/>
    </source>
</evidence>
<reference evidence="7 8" key="1">
    <citation type="submission" date="2019-12" db="EMBL/GenBank/DDBJ databases">
        <title>Comparative genomics gives insights into the taxonomy of the Azoarcus-Aromatoleum group and reveals separate origins of nif in the plant-associated Azoarcus and non-plant-associated Aromatoleum sub-groups.</title>
        <authorList>
            <person name="Lafos M."/>
            <person name="Maluk M."/>
            <person name="Batista M."/>
            <person name="Junghare M."/>
            <person name="Carmona M."/>
            <person name="Faoro H."/>
            <person name="Cruz L.M."/>
            <person name="Battistoni F."/>
            <person name="De Souza E."/>
            <person name="Pedrosa F."/>
            <person name="Chen W.-M."/>
            <person name="Poole P.S."/>
            <person name="Dixon R.A."/>
            <person name="James E.K."/>
        </authorList>
    </citation>
    <scope>NUCLEOTIDE SEQUENCE [LARGE SCALE GENOMIC DNA]</scope>
    <source>
        <strain evidence="7 8">Td21</strain>
    </source>
</reference>
<evidence type="ECO:0000256" key="6">
    <source>
        <dbReference type="HAMAP-Rule" id="MF_00529"/>
    </source>
</evidence>
<name>A0ABX1Q1Q7_9RHOO</name>
<organism evidence="7 8">
    <name type="scientific">Aromatoleum toluvorans</name>
    <dbReference type="NCBI Taxonomy" id="92002"/>
    <lineage>
        <taxon>Bacteria</taxon>
        <taxon>Pseudomonadati</taxon>
        <taxon>Pseudomonadota</taxon>
        <taxon>Betaproteobacteria</taxon>
        <taxon>Rhodocyclales</taxon>
        <taxon>Rhodocyclaceae</taxon>
        <taxon>Aromatoleum</taxon>
    </lineage>
</organism>
<evidence type="ECO:0000313" key="8">
    <source>
        <dbReference type="Proteomes" id="UP000623795"/>
    </source>
</evidence>
<comment type="subunit">
    <text evidence="3 6">Homotrimer; associates with NifD.</text>
</comment>
<sequence length="119" mass="13186">MSNDSVTAAPTNISALGCALRRLESAEEFLDYFAVPYERAVVNVSRLHILKRFYQYLAKQGGIDGLPPDNAHAICRELLARAYTDFVGSSGIEQKVFRVFQRARGEHRVALGGLRRGSS</sequence>
<gene>
    <name evidence="6" type="primary">nifW</name>
    <name evidence="7" type="ORF">GPA22_11940</name>
</gene>
<dbReference type="Proteomes" id="UP000623795">
    <property type="component" value="Unassembled WGS sequence"/>
</dbReference>
<dbReference type="Pfam" id="PF03206">
    <property type="entry name" value="NifW"/>
    <property type="match status" value="1"/>
</dbReference>
<protein>
    <recommendedName>
        <fullName evidence="4 6">Nitrogenase-stabilizing/protective protein NifW</fullName>
    </recommendedName>
</protein>
<evidence type="ECO:0000256" key="5">
    <source>
        <dbReference type="ARBA" id="ARBA00023231"/>
    </source>
</evidence>
<comment type="similarity">
    <text evidence="2 6">Belongs to the NifW family.</text>
</comment>
<accession>A0ABX1Q1Q7</accession>
<dbReference type="InterPro" id="IPR004893">
    <property type="entry name" value="NifW"/>
</dbReference>
<dbReference type="HAMAP" id="MF_00529">
    <property type="entry name" value="NifW"/>
    <property type="match status" value="1"/>
</dbReference>
<keyword evidence="8" id="KW-1185">Reference proteome</keyword>
<dbReference type="RefSeq" id="WP_169256296.1">
    <property type="nucleotide sequence ID" value="NZ_WTVN01000016.1"/>
</dbReference>